<sequence>MTKQFSKLTDSQWDAISPFLNLKRKRKHDLRQIINVILWLLRTGGQWRNLPEEWPNWQAVYYYFDQWKQDGTFERINTALNQLDRQRVGKEAYPSVLCIDSQSVKLSPMICEYRGTDANKRVNGRKRQLVVDTQGRLWVANVHVANQADGPAAISLIGDILWRAGERLEKVYGDQSYNGVFANALSDWSIDFEKASRPESAQGFVPVAKRWVVERSIAWTNFFRRIVKDYEYTLLSSVSWLYLANIQLMLQRI</sequence>
<dbReference type="RefSeq" id="WP_182459635.1">
    <property type="nucleotide sequence ID" value="NZ_CP059732.1"/>
</dbReference>
<dbReference type="KEGG" id="sfol:H3H32_31140"/>
<feature type="domain" description="Transposase IS4-like" evidence="1">
    <location>
        <begin position="94"/>
        <end position="231"/>
    </location>
</feature>
<evidence type="ECO:0000313" key="4">
    <source>
        <dbReference type="EMBL" id="QMW03482.1"/>
    </source>
</evidence>
<dbReference type="PANTHER" id="PTHR30007">
    <property type="entry name" value="PHP DOMAIN PROTEIN"/>
    <property type="match status" value="1"/>
</dbReference>
<dbReference type="Pfam" id="PF01609">
    <property type="entry name" value="DDE_Tnp_1"/>
    <property type="match status" value="1"/>
</dbReference>
<dbReference type="GO" id="GO:0004803">
    <property type="term" value="F:transposase activity"/>
    <property type="evidence" value="ECO:0007669"/>
    <property type="project" value="InterPro"/>
</dbReference>
<dbReference type="NCBIfam" id="NF033580">
    <property type="entry name" value="transpos_IS5_3"/>
    <property type="match status" value="1"/>
</dbReference>
<dbReference type="AlphaFoldDB" id="A0A7G5GX90"/>
<evidence type="ECO:0000313" key="5">
    <source>
        <dbReference type="Proteomes" id="UP000515369"/>
    </source>
</evidence>
<evidence type="ECO:0000259" key="1">
    <source>
        <dbReference type="Pfam" id="PF01609"/>
    </source>
</evidence>
<proteinExistence type="predicted"/>
<evidence type="ECO:0000259" key="2">
    <source>
        <dbReference type="Pfam" id="PF13340"/>
    </source>
</evidence>
<dbReference type="PANTHER" id="PTHR30007:SF0">
    <property type="entry name" value="TRANSPOSASE"/>
    <property type="match status" value="1"/>
</dbReference>
<keyword evidence="5" id="KW-1185">Reference proteome</keyword>
<dbReference type="EMBL" id="CP059732">
    <property type="protein sequence ID" value="QMW02326.1"/>
    <property type="molecule type" value="Genomic_DNA"/>
</dbReference>
<evidence type="ECO:0000313" key="3">
    <source>
        <dbReference type="EMBL" id="QMW02326.1"/>
    </source>
</evidence>
<dbReference type="EMBL" id="CP059732">
    <property type="protein sequence ID" value="QMW03482.1"/>
    <property type="molecule type" value="Genomic_DNA"/>
</dbReference>
<name>A0A7G5GX90_9BACT</name>
<dbReference type="GO" id="GO:0006313">
    <property type="term" value="P:DNA transposition"/>
    <property type="evidence" value="ECO:0007669"/>
    <property type="project" value="InterPro"/>
</dbReference>
<dbReference type="KEGG" id="sfol:H3H32_00480"/>
<dbReference type="Pfam" id="PF13340">
    <property type="entry name" value="DUF4096"/>
    <property type="match status" value="1"/>
</dbReference>
<dbReference type="InterPro" id="IPR002559">
    <property type="entry name" value="Transposase_11"/>
</dbReference>
<dbReference type="InterPro" id="IPR025161">
    <property type="entry name" value="IS402-like_dom"/>
</dbReference>
<dbReference type="GO" id="GO:0003677">
    <property type="term" value="F:DNA binding"/>
    <property type="evidence" value="ECO:0007669"/>
    <property type="project" value="InterPro"/>
</dbReference>
<protein>
    <submittedName>
        <fullName evidence="4">IS5 family transposase</fullName>
    </submittedName>
</protein>
<accession>A0A7G5GX90</accession>
<feature type="domain" description="Insertion element IS402-like" evidence="2">
    <location>
        <begin position="8"/>
        <end position="76"/>
    </location>
</feature>
<organism evidence="4 5">
    <name type="scientific">Spirosoma foliorum</name>
    <dbReference type="NCBI Taxonomy" id="2710596"/>
    <lineage>
        <taxon>Bacteria</taxon>
        <taxon>Pseudomonadati</taxon>
        <taxon>Bacteroidota</taxon>
        <taxon>Cytophagia</taxon>
        <taxon>Cytophagales</taxon>
        <taxon>Cytophagaceae</taxon>
        <taxon>Spirosoma</taxon>
    </lineage>
</organism>
<dbReference type="Proteomes" id="UP000515369">
    <property type="component" value="Chromosome"/>
</dbReference>
<reference evidence="4 5" key="1">
    <citation type="submission" date="2020-07" db="EMBL/GenBank/DDBJ databases">
        <title>Spirosoma foliorum sp. nov., isolated from the leaves on the Nejang mountain Korea, Republic of.</title>
        <authorList>
            <person name="Ho H."/>
            <person name="Lee Y.-J."/>
            <person name="Nurcahyanto D.-A."/>
            <person name="Kim S.-G."/>
        </authorList>
    </citation>
    <scope>NUCLEOTIDE SEQUENCE [LARGE SCALE GENOMIC DNA]</scope>
    <source>
        <strain evidence="4 5">PL0136</strain>
    </source>
</reference>
<gene>
    <name evidence="4" type="ORF">H3H32_00480</name>
    <name evidence="3" type="ORF">H3H32_31140</name>
</gene>